<evidence type="ECO:0000256" key="3">
    <source>
        <dbReference type="ARBA" id="ARBA00022989"/>
    </source>
</evidence>
<feature type="transmembrane region" description="Helical" evidence="5">
    <location>
        <begin position="41"/>
        <end position="61"/>
    </location>
</feature>
<dbReference type="KEGG" id="emi:Emin_1150"/>
<dbReference type="PANTHER" id="PTHR43701">
    <property type="entry name" value="MEMBRANE TRANSPORTER PROTEIN MJ0441-RELATED"/>
    <property type="match status" value="1"/>
</dbReference>
<dbReference type="Proteomes" id="UP000001029">
    <property type="component" value="Chromosome"/>
</dbReference>
<evidence type="ECO:0000256" key="5">
    <source>
        <dbReference type="RuleBase" id="RU363041"/>
    </source>
</evidence>
<proteinExistence type="inferred from homology"/>
<feature type="transmembrane region" description="Helical" evidence="5">
    <location>
        <begin position="230"/>
        <end position="249"/>
    </location>
</feature>
<dbReference type="RefSeq" id="WP_012415317.1">
    <property type="nucleotide sequence ID" value="NC_010644.1"/>
</dbReference>
<evidence type="ECO:0000313" key="7">
    <source>
        <dbReference type="Proteomes" id="UP000001029"/>
    </source>
</evidence>
<feature type="transmembrane region" description="Helical" evidence="5">
    <location>
        <begin position="82"/>
        <end position="113"/>
    </location>
</feature>
<dbReference type="OrthoDB" id="9777163at2"/>
<name>B2KDV6_ELUMP</name>
<feature type="transmembrane region" description="Helical" evidence="5">
    <location>
        <begin position="254"/>
        <end position="273"/>
    </location>
</feature>
<keyword evidence="4 5" id="KW-0472">Membrane</keyword>
<dbReference type="AlphaFoldDB" id="B2KDV6"/>
<reference evidence="6 7" key="1">
    <citation type="journal article" date="2009" name="Appl. Environ. Microbiol.">
        <title>Genomic analysis of 'Elusimicrobium minutum,' the first cultivated representative of the phylum 'Elusimicrobia' (formerly termite group 1).</title>
        <authorList>
            <person name="Herlemann D.P.R."/>
            <person name="Geissinger O."/>
            <person name="Ikeda-Ohtsubo W."/>
            <person name="Kunin V."/>
            <person name="Sun H."/>
            <person name="Lapidus A."/>
            <person name="Hugenholtz P."/>
            <person name="Brune A."/>
        </authorList>
    </citation>
    <scope>NUCLEOTIDE SEQUENCE [LARGE SCALE GENOMIC DNA]</scope>
    <source>
        <strain evidence="6 7">Pei191</strain>
    </source>
</reference>
<sequence length="275" mass="29229">MSHIWLLLPVGFIIGFMGSMFGIGGGIFIVPILHFGFGVPLHQAVACSLLTVVASSMMSTMAKIQSGVINIRISKSLEIPSILGAIIGSNIIGALPIGVIKVMFSIVAAAMAFNMLKNPFKVLTGKKVNEPYYESKECSFADSYRDKATGKTVFYQAKNLKWAVPLSVFAGFLSSTLGVGGGVINVPLMTNVCKLPIKVASGTSSYKLGLTACAGALVYFRKGYVVEDVTVMVILGILAGAWLGINMLLKIKAFYVEVLFGLLMLSIALKMAVSL</sequence>
<dbReference type="EMBL" id="CP001055">
    <property type="protein sequence ID" value="ACC98702.1"/>
    <property type="molecule type" value="Genomic_DNA"/>
</dbReference>
<evidence type="ECO:0000313" key="6">
    <source>
        <dbReference type="EMBL" id="ACC98702.1"/>
    </source>
</evidence>
<keyword evidence="5" id="KW-1003">Cell membrane</keyword>
<keyword evidence="7" id="KW-1185">Reference proteome</keyword>
<feature type="transmembrane region" description="Helical" evidence="5">
    <location>
        <begin position="12"/>
        <end position="35"/>
    </location>
</feature>
<evidence type="ECO:0000256" key="1">
    <source>
        <dbReference type="ARBA" id="ARBA00004141"/>
    </source>
</evidence>
<dbReference type="STRING" id="445932.Emin_1150"/>
<gene>
    <name evidence="6" type="ordered locus">Emin_1150</name>
</gene>
<dbReference type="GO" id="GO:0005886">
    <property type="term" value="C:plasma membrane"/>
    <property type="evidence" value="ECO:0007669"/>
    <property type="project" value="UniProtKB-SubCell"/>
</dbReference>
<protein>
    <recommendedName>
        <fullName evidence="5">Probable membrane transporter protein</fullName>
    </recommendedName>
</protein>
<dbReference type="InterPro" id="IPR002781">
    <property type="entry name" value="TM_pro_TauE-like"/>
</dbReference>
<comment type="similarity">
    <text evidence="5">Belongs to the 4-toluene sulfonate uptake permease (TSUP) (TC 2.A.102) family.</text>
</comment>
<evidence type="ECO:0000256" key="4">
    <source>
        <dbReference type="ARBA" id="ARBA00023136"/>
    </source>
</evidence>
<feature type="transmembrane region" description="Helical" evidence="5">
    <location>
        <begin position="162"/>
        <end position="184"/>
    </location>
</feature>
<feature type="transmembrane region" description="Helical" evidence="5">
    <location>
        <begin position="205"/>
        <end position="224"/>
    </location>
</feature>
<comment type="subcellular location">
    <subcellularLocation>
        <location evidence="5">Cell membrane</location>
        <topology evidence="5">Multi-pass membrane protein</topology>
    </subcellularLocation>
    <subcellularLocation>
        <location evidence="1">Membrane</location>
        <topology evidence="1">Multi-pass membrane protein</topology>
    </subcellularLocation>
</comment>
<dbReference type="Pfam" id="PF01925">
    <property type="entry name" value="TauE"/>
    <property type="match status" value="1"/>
</dbReference>
<organism evidence="6 7">
    <name type="scientific">Elusimicrobium minutum (strain Pei191)</name>
    <dbReference type="NCBI Taxonomy" id="445932"/>
    <lineage>
        <taxon>Bacteria</taxon>
        <taxon>Pseudomonadati</taxon>
        <taxon>Elusimicrobiota</taxon>
        <taxon>Elusimicrobia</taxon>
        <taxon>Elusimicrobiales</taxon>
        <taxon>Elusimicrobiaceae</taxon>
        <taxon>Elusimicrobium</taxon>
    </lineage>
</organism>
<dbReference type="HOGENOM" id="CLU_045498_5_2_0"/>
<keyword evidence="2 5" id="KW-0812">Transmembrane</keyword>
<dbReference type="PANTHER" id="PTHR43701:SF2">
    <property type="entry name" value="MEMBRANE TRANSPORTER PROTEIN YJNA-RELATED"/>
    <property type="match status" value="1"/>
</dbReference>
<evidence type="ECO:0000256" key="2">
    <source>
        <dbReference type="ARBA" id="ARBA00022692"/>
    </source>
</evidence>
<keyword evidence="3 5" id="KW-1133">Transmembrane helix</keyword>
<accession>B2KDV6</accession>
<dbReference type="InterPro" id="IPR051598">
    <property type="entry name" value="TSUP/Inactive_protease-like"/>
</dbReference>